<dbReference type="AlphaFoldDB" id="A0A1L5NQJ2"/>
<keyword evidence="1" id="KW-0614">Plasmid</keyword>
<geneLocation type="plasmid" evidence="2">
    <name>prgalie4872c</name>
</geneLocation>
<gene>
    <name evidence="1" type="ORF">IE4872_PC00142</name>
</gene>
<accession>A0A1L5NQJ2</accession>
<proteinExistence type="predicted"/>
<protein>
    <submittedName>
        <fullName evidence="1">Uncharacterized protein</fullName>
    </submittedName>
</protein>
<dbReference type="EMBL" id="CP017104">
    <property type="protein sequence ID" value="APO70173.1"/>
    <property type="molecule type" value="Genomic_DNA"/>
</dbReference>
<organism evidence="1 2">
    <name type="scientific">Rhizobium gallicum</name>
    <dbReference type="NCBI Taxonomy" id="56730"/>
    <lineage>
        <taxon>Bacteria</taxon>
        <taxon>Pseudomonadati</taxon>
        <taxon>Pseudomonadota</taxon>
        <taxon>Alphaproteobacteria</taxon>
        <taxon>Hyphomicrobiales</taxon>
        <taxon>Rhizobiaceae</taxon>
        <taxon>Rhizobium/Agrobacterium group</taxon>
        <taxon>Rhizobium</taxon>
    </lineage>
</organism>
<name>A0A1L5NQJ2_9HYPH</name>
<sequence>MNRCSPWAAVECVVPIQPERHLWDIDGKQAMATLAVSARSKPVGAGGGCVTLGAFASA</sequence>
<reference evidence="1 2" key="1">
    <citation type="submission" date="2016-09" db="EMBL/GenBank/DDBJ databases">
        <title>The complete genome sequences of Rhizobium gallicum, symbiovars gallicum and phaseoli, symbionts associated to common bean (Phaseolus vulgaris).</title>
        <authorList>
            <person name="Bustos P."/>
            <person name="Santamaria R.I."/>
            <person name="Perez-Carrascal O.M."/>
            <person name="Juarez S."/>
            <person name="Lozano L."/>
            <person name="Martinez-Flores I."/>
            <person name="Martinez-Romero E."/>
            <person name="Cevallos M."/>
            <person name="Romero D."/>
            <person name="Davila G."/>
            <person name="Gonzalez V."/>
        </authorList>
    </citation>
    <scope>NUCLEOTIDE SEQUENCE [LARGE SCALE GENOMIC DNA]</scope>
    <source>
        <strain evidence="1 2">IE4872</strain>
        <plasmid evidence="2">prgalie4872c</plasmid>
    </source>
</reference>
<evidence type="ECO:0000313" key="1">
    <source>
        <dbReference type="EMBL" id="APO70173.1"/>
    </source>
</evidence>
<dbReference type="Proteomes" id="UP000184749">
    <property type="component" value="Plasmid pRgalIE4872c"/>
</dbReference>
<evidence type="ECO:0000313" key="2">
    <source>
        <dbReference type="Proteomes" id="UP000184749"/>
    </source>
</evidence>